<evidence type="ECO:0000313" key="2">
    <source>
        <dbReference type="EMBL" id="CAH3196632.1"/>
    </source>
</evidence>
<evidence type="ECO:0000313" key="3">
    <source>
        <dbReference type="Proteomes" id="UP001159427"/>
    </source>
</evidence>
<name>A0ABN8SZ54_9CNID</name>
<feature type="domain" description="Integrase core" evidence="1">
    <location>
        <begin position="43"/>
        <end position="216"/>
    </location>
</feature>
<keyword evidence="3" id="KW-1185">Reference proteome</keyword>
<sequence>MNQRLRDVHRLVVSRETTRIVLGVLDSEGVSNRRRGRLQRRRYPCKGPNYLWHIDGYDKLKPYGFCIHGAIDGYSRRILWLDVTCTNNDPAIIAQYYVDCVKQLNGAPRIVRADCGTENVIVAGLQRFFRSEATDDFSGDKSFLYGKSSANQRIEAWWSFPRKSHADWWINYFKKIMKIQFSFRACLQFCYTTFLQRELYEVACLWNTHRIRPYPNQDTPAGKPDMLFFLPEITDSQDYKTYVDKDDLQTAEEYFRKECPPFGCQEEFSDLMLLLMEQ</sequence>
<proteinExistence type="predicted"/>
<gene>
    <name evidence="2" type="ORF">PEVE_00033159</name>
</gene>
<dbReference type="Proteomes" id="UP001159427">
    <property type="component" value="Unassembled WGS sequence"/>
</dbReference>
<reference evidence="2 3" key="1">
    <citation type="submission" date="2022-05" db="EMBL/GenBank/DDBJ databases">
        <authorList>
            <consortium name="Genoscope - CEA"/>
            <person name="William W."/>
        </authorList>
    </citation>
    <scope>NUCLEOTIDE SEQUENCE [LARGE SCALE GENOMIC DNA]</scope>
</reference>
<protein>
    <recommendedName>
        <fullName evidence="1">Integrase core domain-containing protein</fullName>
    </recommendedName>
</protein>
<evidence type="ECO:0000259" key="1">
    <source>
        <dbReference type="Pfam" id="PF24764"/>
    </source>
</evidence>
<dbReference type="InterPro" id="IPR012337">
    <property type="entry name" value="RNaseH-like_sf"/>
</dbReference>
<dbReference type="EMBL" id="CALNXI010004903">
    <property type="protein sequence ID" value="CAH3196632.1"/>
    <property type="molecule type" value="Genomic_DNA"/>
</dbReference>
<dbReference type="SUPFAM" id="SSF53098">
    <property type="entry name" value="Ribonuclease H-like"/>
    <property type="match status" value="1"/>
</dbReference>
<dbReference type="Pfam" id="PF24764">
    <property type="entry name" value="rva_4"/>
    <property type="match status" value="1"/>
</dbReference>
<organism evidence="2 3">
    <name type="scientific">Porites evermanni</name>
    <dbReference type="NCBI Taxonomy" id="104178"/>
    <lineage>
        <taxon>Eukaryota</taxon>
        <taxon>Metazoa</taxon>
        <taxon>Cnidaria</taxon>
        <taxon>Anthozoa</taxon>
        <taxon>Hexacorallia</taxon>
        <taxon>Scleractinia</taxon>
        <taxon>Fungiina</taxon>
        <taxon>Poritidae</taxon>
        <taxon>Porites</taxon>
    </lineage>
</organism>
<dbReference type="InterPro" id="IPR058913">
    <property type="entry name" value="Integrase_dom_put"/>
</dbReference>
<accession>A0ABN8SZ54</accession>
<dbReference type="PANTHER" id="PTHR46791">
    <property type="entry name" value="EXPRESSED PROTEIN"/>
    <property type="match status" value="1"/>
</dbReference>
<dbReference type="PANTHER" id="PTHR46791:SF13">
    <property type="entry name" value="CLR5 DOMAIN-CONTAINING PROTEIN"/>
    <property type="match status" value="1"/>
</dbReference>
<comment type="caution">
    <text evidence="2">The sequence shown here is derived from an EMBL/GenBank/DDBJ whole genome shotgun (WGS) entry which is preliminary data.</text>
</comment>